<dbReference type="AlphaFoldDB" id="A0A926J6P2"/>
<dbReference type="SUPFAM" id="SSF82693">
    <property type="entry name" value="Multidrug efflux transporter AcrB pore domain, PN1, PN2, PC1 and PC2 subdomains"/>
    <property type="match status" value="3"/>
</dbReference>
<name>A0A926J6P2_9RHOB</name>
<dbReference type="Gene3D" id="3.30.70.1430">
    <property type="entry name" value="Multidrug efflux transporter AcrB pore domain"/>
    <property type="match status" value="2"/>
</dbReference>
<feature type="transmembrane region" description="Helical" evidence="9">
    <location>
        <begin position="873"/>
        <end position="891"/>
    </location>
</feature>
<feature type="transmembrane region" description="Helical" evidence="9">
    <location>
        <begin position="532"/>
        <end position="555"/>
    </location>
</feature>
<proteinExistence type="inferred from homology"/>
<feature type="transmembrane region" description="Helical" evidence="9">
    <location>
        <begin position="12"/>
        <end position="33"/>
    </location>
</feature>
<keyword evidence="4" id="KW-1003">Cell membrane</keyword>
<reference evidence="10" key="1">
    <citation type="submission" date="2020-08" db="EMBL/GenBank/DDBJ databases">
        <title>Paracoccus amoyensis sp. nov., isolated from the surface seawater at coast of Xiamen, Fujian.</title>
        <authorList>
            <person name="Lyu L."/>
        </authorList>
    </citation>
    <scope>NUCLEOTIDE SEQUENCE</scope>
    <source>
        <strain evidence="10">11-3</strain>
    </source>
</reference>
<dbReference type="SUPFAM" id="SSF82714">
    <property type="entry name" value="Multidrug efflux transporter AcrB TolC docking domain, DN and DC subdomains"/>
    <property type="match status" value="2"/>
</dbReference>
<comment type="similarity">
    <text evidence="2 9">Belongs to the resistance-nodulation-cell division (RND) (TC 2.A.6) family.</text>
</comment>
<keyword evidence="3 9" id="KW-0813">Transport</keyword>
<feature type="transmembrane region" description="Helical" evidence="9">
    <location>
        <begin position="394"/>
        <end position="416"/>
    </location>
</feature>
<dbReference type="Proteomes" id="UP000608594">
    <property type="component" value="Unassembled WGS sequence"/>
</dbReference>
<dbReference type="GO" id="GO:0005886">
    <property type="term" value="C:plasma membrane"/>
    <property type="evidence" value="ECO:0007669"/>
    <property type="project" value="UniProtKB-SubCell"/>
</dbReference>
<dbReference type="NCBIfam" id="TIGR00915">
    <property type="entry name" value="2A0602"/>
    <property type="match status" value="1"/>
</dbReference>
<feature type="transmembrane region" description="Helical" evidence="9">
    <location>
        <begin position="1000"/>
        <end position="1027"/>
    </location>
</feature>
<evidence type="ECO:0000256" key="9">
    <source>
        <dbReference type="RuleBase" id="RU364070"/>
    </source>
</evidence>
<dbReference type="GO" id="GO:0042910">
    <property type="term" value="F:xenobiotic transmembrane transporter activity"/>
    <property type="evidence" value="ECO:0007669"/>
    <property type="project" value="TreeGrafter"/>
</dbReference>
<comment type="subcellular location">
    <subcellularLocation>
        <location evidence="1 9">Cell inner membrane</location>
        <topology evidence="1 9">Multi-pass membrane protein</topology>
    </subcellularLocation>
</comment>
<keyword evidence="5 9" id="KW-0997">Cell inner membrane</keyword>
<dbReference type="PANTHER" id="PTHR32063:SF76">
    <property type="entry name" value="EFFLUX PUMP MEMBRANE TRANSPORTER"/>
    <property type="match status" value="1"/>
</dbReference>
<dbReference type="PRINTS" id="PR00702">
    <property type="entry name" value="ACRIFLAVINRP"/>
</dbReference>
<dbReference type="PANTHER" id="PTHR32063">
    <property type="match status" value="1"/>
</dbReference>
<dbReference type="SUPFAM" id="SSF82866">
    <property type="entry name" value="Multidrug efflux transporter AcrB transmembrane domain"/>
    <property type="match status" value="2"/>
</dbReference>
<evidence type="ECO:0000256" key="3">
    <source>
        <dbReference type="ARBA" id="ARBA00022448"/>
    </source>
</evidence>
<dbReference type="FunFam" id="3.30.70.1430:FF:000001">
    <property type="entry name" value="Efflux pump membrane transporter"/>
    <property type="match status" value="1"/>
</dbReference>
<organism evidence="10 11">
    <name type="scientific">Paracoccus amoyensis</name>
    <dbReference type="NCBI Taxonomy" id="2760093"/>
    <lineage>
        <taxon>Bacteria</taxon>
        <taxon>Pseudomonadati</taxon>
        <taxon>Pseudomonadota</taxon>
        <taxon>Alphaproteobacteria</taxon>
        <taxon>Rhodobacterales</taxon>
        <taxon>Paracoccaceae</taxon>
        <taxon>Paracoccus</taxon>
    </lineage>
</organism>
<dbReference type="GO" id="GO:0009636">
    <property type="term" value="P:response to toxic substance"/>
    <property type="evidence" value="ECO:0007669"/>
    <property type="project" value="UniProtKB-ARBA"/>
</dbReference>
<keyword evidence="6 9" id="KW-0812">Transmembrane</keyword>
<protein>
    <recommendedName>
        <fullName evidence="9">Efflux pump membrane transporter</fullName>
    </recommendedName>
</protein>
<dbReference type="Gene3D" id="3.30.2090.10">
    <property type="entry name" value="Multidrug efflux transporter AcrB TolC docking domain, DN and DC subdomains"/>
    <property type="match status" value="2"/>
</dbReference>
<evidence type="ECO:0000256" key="4">
    <source>
        <dbReference type="ARBA" id="ARBA00022475"/>
    </source>
</evidence>
<evidence type="ECO:0000256" key="2">
    <source>
        <dbReference type="ARBA" id="ARBA00010942"/>
    </source>
</evidence>
<comment type="caution">
    <text evidence="10">The sequence shown here is derived from an EMBL/GenBank/DDBJ whole genome shotgun (WGS) entry which is preliminary data.</text>
</comment>
<keyword evidence="7 9" id="KW-1133">Transmembrane helix</keyword>
<dbReference type="GO" id="GO:0015562">
    <property type="term" value="F:efflux transmembrane transporter activity"/>
    <property type="evidence" value="ECO:0007669"/>
    <property type="project" value="InterPro"/>
</dbReference>
<feature type="transmembrane region" description="Helical" evidence="9">
    <location>
        <begin position="968"/>
        <end position="988"/>
    </location>
</feature>
<sequence>MISNFFIDRVRFALVISIVISIVGAIALFALPIQQYPNITPPTVNVSTAYPGASAETIADVIGGPIESAVNGVDDMTYMSSTSSNAGQYSLAITFEIGTDPDQAQVNVQNRVQLATSNLPNEVQQQGVQVRASSPDFLLALGFYSENGQMDDLAVANYVNTSLIDEIVRIPGVGDASSVGTSEYAMRVWLDTPKMVALGVTADEVAAAIQTQNVQAALGELGGPPAPEGTEVQYTLVSQGRLAEPEQFEALIVRTGEDGSIVRLGDVARIELGAQSYAAQAMVGDRNATMVQVNLGPGANALETRDAILAMLEETKQGFPGDLVYDTVYDATLFVSSSIELIMRILVEAFVIVMVVIFLFLQDWRATIVAGVSIPVSLLGAMAVLLLMGYSLNMISLLALVLAIGLVVDDAILVVENVQHLLEEDPDMSVRDAAKKAMVQITGPIISTTFVLLAVVIPTGFLPGINGQLFRQFAVTISGGLVMSAIVAVTLSPAIAAIMLRPPKEGGKRGPLAWIEAGLNWMRDTYGKIVGVMLRIWVIPVGILAACIVGAVYLITALPTTFLPDEDQGALFVNVQLPDAASLQRTDRIMALVRDELEKTPGVQQVISVSGFSILQGTVAPNGGMAVVALEPWADRESEETQLNNILGTLNQTFSQVPGATIAAFSPPPIPGVGAVGGLDMRFRTLQGQSPAELAQTLRSFLATANQDPAIGGLSSTFSADVPQVYLNVDRVRAERLGLSPADIYSAIGVSFGSSYINDFTTGGRNYQVTLAADGEYRSDIDDLMNLYVRSSSGAMVPLRTVASTTTLLGPYVINRFNQQVSATVNGQAAPGQSSGAAMAAVERIAQEDMPEGYDVAWAGLSYQEQQGGGNQYITYVMSLIFAYLFLVALYESFALPIAILLSLGAAAFGAGVGLFITGMQMSLYVQIALVLLIGLAAKNAILIVEFAKERREEGMSIMDAARTGAEARFRAVLMTALAFIFGVLPLAESHGAGAGAQNAVGVTIIAGMLGATLIGLFIIPSLYYVIQTITEWFSAKLGRKKPTSPSQNTH</sequence>
<dbReference type="Gene3D" id="3.30.70.1440">
    <property type="entry name" value="Multidrug efflux transporter AcrB pore domain"/>
    <property type="match status" value="1"/>
</dbReference>
<evidence type="ECO:0000256" key="1">
    <source>
        <dbReference type="ARBA" id="ARBA00004429"/>
    </source>
</evidence>
<dbReference type="RefSeq" id="WP_187793923.1">
    <property type="nucleotide sequence ID" value="NZ_JACOQL010000003.1"/>
</dbReference>
<feature type="transmembrane region" description="Helical" evidence="9">
    <location>
        <begin position="437"/>
        <end position="461"/>
    </location>
</feature>
<dbReference type="EMBL" id="JACOQL010000003">
    <property type="protein sequence ID" value="MBC9247447.1"/>
    <property type="molecule type" value="Genomic_DNA"/>
</dbReference>
<feature type="transmembrane region" description="Helical" evidence="9">
    <location>
        <begin position="898"/>
        <end position="918"/>
    </location>
</feature>
<keyword evidence="11" id="KW-1185">Reference proteome</keyword>
<keyword evidence="8 9" id="KW-0472">Membrane</keyword>
<evidence type="ECO:0000256" key="8">
    <source>
        <dbReference type="ARBA" id="ARBA00023136"/>
    </source>
</evidence>
<feature type="transmembrane region" description="Helical" evidence="9">
    <location>
        <begin position="924"/>
        <end position="947"/>
    </location>
</feature>
<dbReference type="Pfam" id="PF00873">
    <property type="entry name" value="ACR_tran"/>
    <property type="match status" value="1"/>
</dbReference>
<evidence type="ECO:0000256" key="7">
    <source>
        <dbReference type="ARBA" id="ARBA00022989"/>
    </source>
</evidence>
<feature type="transmembrane region" description="Helical" evidence="9">
    <location>
        <begin position="473"/>
        <end position="500"/>
    </location>
</feature>
<gene>
    <name evidence="10" type="ORF">H4P12_12155</name>
</gene>
<dbReference type="Gene3D" id="1.20.1640.10">
    <property type="entry name" value="Multidrug efflux transporter AcrB transmembrane domain"/>
    <property type="match status" value="2"/>
</dbReference>
<evidence type="ECO:0000313" key="10">
    <source>
        <dbReference type="EMBL" id="MBC9247447.1"/>
    </source>
</evidence>
<dbReference type="InterPro" id="IPR001036">
    <property type="entry name" value="Acrflvin-R"/>
</dbReference>
<feature type="transmembrane region" description="Helical" evidence="9">
    <location>
        <begin position="368"/>
        <end position="388"/>
    </location>
</feature>
<evidence type="ECO:0000256" key="6">
    <source>
        <dbReference type="ARBA" id="ARBA00022692"/>
    </source>
</evidence>
<accession>A0A926J6P2</accession>
<dbReference type="InterPro" id="IPR004764">
    <property type="entry name" value="MdtF-like"/>
</dbReference>
<evidence type="ECO:0000256" key="5">
    <source>
        <dbReference type="ARBA" id="ARBA00022519"/>
    </source>
</evidence>
<feature type="transmembrane region" description="Helical" evidence="9">
    <location>
        <begin position="341"/>
        <end position="361"/>
    </location>
</feature>
<dbReference type="InterPro" id="IPR027463">
    <property type="entry name" value="AcrB_DN_DC_subdom"/>
</dbReference>
<evidence type="ECO:0000313" key="11">
    <source>
        <dbReference type="Proteomes" id="UP000608594"/>
    </source>
</evidence>
<dbReference type="Gene3D" id="3.30.70.1320">
    <property type="entry name" value="Multidrug efflux transporter AcrB pore domain like"/>
    <property type="match status" value="1"/>
</dbReference>